<keyword evidence="9 13" id="KW-0378">Hydrolase</keyword>
<evidence type="ECO:0000256" key="3">
    <source>
        <dbReference type="ARBA" id="ARBA00004418"/>
    </source>
</evidence>
<comment type="subcellular location">
    <subcellularLocation>
        <location evidence="3">Periplasm</location>
    </subcellularLocation>
</comment>
<dbReference type="SUPFAM" id="SSF56281">
    <property type="entry name" value="Metallo-hydrolase/oxidoreductase"/>
    <property type="match status" value="1"/>
</dbReference>
<dbReference type="PANTHER" id="PTHR42951:SF14">
    <property type="entry name" value="METALLO-BETA-LACTAMASE SUPERFAMILY PROTEIN"/>
    <property type="match status" value="1"/>
</dbReference>
<dbReference type="GO" id="GO:0017001">
    <property type="term" value="P:antibiotic catabolic process"/>
    <property type="evidence" value="ECO:0007669"/>
    <property type="project" value="InterPro"/>
</dbReference>
<evidence type="ECO:0000256" key="9">
    <source>
        <dbReference type="ARBA" id="ARBA00022801"/>
    </source>
</evidence>
<dbReference type="EMBL" id="VTEH01000001">
    <property type="protein sequence ID" value="TYR77766.1"/>
    <property type="molecule type" value="Genomic_DNA"/>
</dbReference>
<evidence type="ECO:0000313" key="14">
    <source>
        <dbReference type="Proteomes" id="UP000323317"/>
    </source>
</evidence>
<dbReference type="Pfam" id="PF00753">
    <property type="entry name" value="Lactamase_B"/>
    <property type="match status" value="1"/>
</dbReference>
<evidence type="ECO:0000256" key="6">
    <source>
        <dbReference type="ARBA" id="ARBA00022723"/>
    </source>
</evidence>
<evidence type="ECO:0000256" key="11">
    <source>
        <dbReference type="ARBA" id="ARBA00023251"/>
    </source>
</evidence>
<accession>A0A5D4KLV8</accession>
<proteinExistence type="inferred from homology"/>
<sequence length="297" mass="33246">MELKKINDSCFYFSSAVNVGYLMTQGKGLLIDTGIDDSSIKKIIRILENENLPLDYCIITHAHTDHFGGASFLKKKAGIKLYAPKLERAIIENPILEPVYLWNGAYPLKELRNKFLEGKPVDVDVSIVPGFLEVGPFALEVVSLPGHSVEQVGIIHNELLYTADAYFGKEALKKHLVPFITDAEQTLQTFEKLKNIAVKGSVPGHGEFEEDFSESIAANIEVHMKKIKQIVKILNENQGRMPFDLLLQEFLNGNGIESRSIGQFLLFRTSFTAYITKLVHEGSAKAVMENNQLYITC</sequence>
<reference evidence="13 14" key="1">
    <citation type="submission" date="2019-08" db="EMBL/GenBank/DDBJ databases">
        <title>Bacillus genomes from the desert of Cuatro Cienegas, Coahuila.</title>
        <authorList>
            <person name="Olmedo-Alvarez G."/>
        </authorList>
    </citation>
    <scope>NUCLEOTIDE SEQUENCE [LARGE SCALE GENOMIC DNA]</scope>
    <source>
        <strain evidence="13 14">CH40_1T</strain>
    </source>
</reference>
<keyword evidence="11" id="KW-0046">Antibiotic resistance</keyword>
<keyword evidence="6" id="KW-0479">Metal-binding</keyword>
<dbReference type="Gene3D" id="3.60.15.10">
    <property type="entry name" value="Ribonuclease Z/Hydroxyacylglutathione hydrolase-like"/>
    <property type="match status" value="1"/>
</dbReference>
<comment type="similarity">
    <text evidence="4">Belongs to the metallo-beta-lactamase superfamily. Class-B beta-lactamase family.</text>
</comment>
<comment type="caution">
    <text evidence="13">The sequence shown here is derived from an EMBL/GenBank/DDBJ whole genome shotgun (WGS) entry which is preliminary data.</text>
</comment>
<keyword evidence="10" id="KW-0862">Zinc</keyword>
<evidence type="ECO:0000313" key="13">
    <source>
        <dbReference type="EMBL" id="TYR77766.1"/>
    </source>
</evidence>
<keyword evidence="8" id="KW-0574">Periplasm</keyword>
<dbReference type="EC" id="3.5.2.6" evidence="5"/>
<gene>
    <name evidence="13" type="ORF">FZC79_02830</name>
</gene>
<comment type="cofactor">
    <cofactor evidence="2">
        <name>Zn(2+)</name>
        <dbReference type="ChEBI" id="CHEBI:29105"/>
    </cofactor>
</comment>
<organism evidence="13 14">
    <name type="scientific">Rossellomorea vietnamensis</name>
    <dbReference type="NCBI Taxonomy" id="218284"/>
    <lineage>
        <taxon>Bacteria</taxon>
        <taxon>Bacillati</taxon>
        <taxon>Bacillota</taxon>
        <taxon>Bacilli</taxon>
        <taxon>Bacillales</taxon>
        <taxon>Bacillaceae</taxon>
        <taxon>Rossellomorea</taxon>
    </lineage>
</organism>
<evidence type="ECO:0000256" key="8">
    <source>
        <dbReference type="ARBA" id="ARBA00022764"/>
    </source>
</evidence>
<evidence type="ECO:0000256" key="10">
    <source>
        <dbReference type="ARBA" id="ARBA00022833"/>
    </source>
</evidence>
<keyword evidence="7" id="KW-0732">Signal</keyword>
<evidence type="ECO:0000256" key="4">
    <source>
        <dbReference type="ARBA" id="ARBA00005250"/>
    </source>
</evidence>
<name>A0A5D4KLV8_9BACI</name>
<dbReference type="PROSITE" id="PS00743">
    <property type="entry name" value="BETA_LACTAMASE_B_1"/>
    <property type="match status" value="1"/>
</dbReference>
<dbReference type="GO" id="GO:0008270">
    <property type="term" value="F:zinc ion binding"/>
    <property type="evidence" value="ECO:0007669"/>
    <property type="project" value="InterPro"/>
</dbReference>
<evidence type="ECO:0000259" key="12">
    <source>
        <dbReference type="SMART" id="SM00849"/>
    </source>
</evidence>
<protein>
    <recommendedName>
        <fullName evidence="5">beta-lactamase</fullName>
        <ecNumber evidence="5">3.5.2.6</ecNumber>
    </recommendedName>
</protein>
<evidence type="ECO:0000256" key="1">
    <source>
        <dbReference type="ARBA" id="ARBA00001526"/>
    </source>
</evidence>
<dbReference type="SMART" id="SM00849">
    <property type="entry name" value="Lactamase_B"/>
    <property type="match status" value="1"/>
</dbReference>
<feature type="domain" description="Metallo-beta-lactamase" evidence="12">
    <location>
        <begin position="16"/>
        <end position="205"/>
    </location>
</feature>
<dbReference type="GO" id="GO:0042597">
    <property type="term" value="C:periplasmic space"/>
    <property type="evidence" value="ECO:0007669"/>
    <property type="project" value="UniProtKB-SubCell"/>
</dbReference>
<comment type="catalytic activity">
    <reaction evidence="1">
        <text>a beta-lactam + H2O = a substituted beta-amino acid</text>
        <dbReference type="Rhea" id="RHEA:20401"/>
        <dbReference type="ChEBI" id="CHEBI:15377"/>
        <dbReference type="ChEBI" id="CHEBI:35627"/>
        <dbReference type="ChEBI" id="CHEBI:140347"/>
        <dbReference type="EC" id="3.5.2.6"/>
    </reaction>
</comment>
<dbReference type="InterPro" id="IPR001018">
    <property type="entry name" value="Beta-lactamase_class-B_CS"/>
</dbReference>
<dbReference type="InterPro" id="IPR050855">
    <property type="entry name" value="NDM-1-like"/>
</dbReference>
<evidence type="ECO:0000256" key="7">
    <source>
        <dbReference type="ARBA" id="ARBA00022729"/>
    </source>
</evidence>
<dbReference type="CDD" id="cd07743">
    <property type="entry name" value="metallo-hydrolase-like_MBL-fold"/>
    <property type="match status" value="1"/>
</dbReference>
<dbReference type="Proteomes" id="UP000323317">
    <property type="component" value="Unassembled WGS sequence"/>
</dbReference>
<dbReference type="PANTHER" id="PTHR42951">
    <property type="entry name" value="METALLO-BETA-LACTAMASE DOMAIN-CONTAINING"/>
    <property type="match status" value="1"/>
</dbReference>
<evidence type="ECO:0000256" key="5">
    <source>
        <dbReference type="ARBA" id="ARBA00012865"/>
    </source>
</evidence>
<dbReference type="AlphaFoldDB" id="A0A5D4KLV8"/>
<evidence type="ECO:0000256" key="2">
    <source>
        <dbReference type="ARBA" id="ARBA00001947"/>
    </source>
</evidence>
<dbReference type="GO" id="GO:0008800">
    <property type="term" value="F:beta-lactamase activity"/>
    <property type="evidence" value="ECO:0007669"/>
    <property type="project" value="UniProtKB-EC"/>
</dbReference>
<dbReference type="GO" id="GO:0046677">
    <property type="term" value="P:response to antibiotic"/>
    <property type="evidence" value="ECO:0007669"/>
    <property type="project" value="UniProtKB-KW"/>
</dbReference>
<dbReference type="InterPro" id="IPR001279">
    <property type="entry name" value="Metallo-B-lactamas"/>
</dbReference>
<dbReference type="RefSeq" id="WP_148945355.1">
    <property type="nucleotide sequence ID" value="NZ_VTEH01000001.1"/>
</dbReference>
<dbReference type="InterPro" id="IPR036866">
    <property type="entry name" value="RibonucZ/Hydroxyglut_hydro"/>
</dbReference>